<dbReference type="PANTHER" id="PTHR48059">
    <property type="entry name" value="POLYGALACTURONASE INHIBITOR 1"/>
    <property type="match status" value="1"/>
</dbReference>
<dbReference type="AlphaFoldDB" id="A0AA87ZFC7"/>
<dbReference type="EMBL" id="BTGU01001552">
    <property type="protein sequence ID" value="GMN25258.1"/>
    <property type="molecule type" value="Genomic_DNA"/>
</dbReference>
<dbReference type="Proteomes" id="UP001187192">
    <property type="component" value="Unassembled WGS sequence"/>
</dbReference>
<dbReference type="Pfam" id="PF00560">
    <property type="entry name" value="LRR_1"/>
    <property type="match status" value="2"/>
</dbReference>
<dbReference type="InterPro" id="IPR001611">
    <property type="entry name" value="Leu-rich_rpt"/>
</dbReference>
<keyword evidence="3" id="KW-1185">Reference proteome</keyword>
<evidence type="ECO:0000256" key="1">
    <source>
        <dbReference type="ARBA" id="ARBA00004196"/>
    </source>
</evidence>
<proteinExistence type="predicted"/>
<organism evidence="2 3">
    <name type="scientific">Ficus carica</name>
    <name type="common">Common fig</name>
    <dbReference type="NCBI Taxonomy" id="3494"/>
    <lineage>
        <taxon>Eukaryota</taxon>
        <taxon>Viridiplantae</taxon>
        <taxon>Streptophyta</taxon>
        <taxon>Embryophyta</taxon>
        <taxon>Tracheophyta</taxon>
        <taxon>Spermatophyta</taxon>
        <taxon>Magnoliopsida</taxon>
        <taxon>eudicotyledons</taxon>
        <taxon>Gunneridae</taxon>
        <taxon>Pentapetalae</taxon>
        <taxon>rosids</taxon>
        <taxon>fabids</taxon>
        <taxon>Rosales</taxon>
        <taxon>Moraceae</taxon>
        <taxon>Ficeae</taxon>
        <taxon>Ficus</taxon>
    </lineage>
</organism>
<comment type="caution">
    <text evidence="2">The sequence shown here is derived from an EMBL/GenBank/DDBJ whole genome shotgun (WGS) entry which is preliminary data.</text>
</comment>
<dbReference type="InterPro" id="IPR032675">
    <property type="entry name" value="LRR_dom_sf"/>
</dbReference>
<reference evidence="2" key="1">
    <citation type="submission" date="2023-07" db="EMBL/GenBank/DDBJ databases">
        <title>draft genome sequence of fig (Ficus carica).</title>
        <authorList>
            <person name="Takahashi T."/>
            <person name="Nishimura K."/>
        </authorList>
    </citation>
    <scope>NUCLEOTIDE SEQUENCE</scope>
</reference>
<evidence type="ECO:0000313" key="3">
    <source>
        <dbReference type="Proteomes" id="UP001187192"/>
    </source>
</evidence>
<sequence>MEKKDFTYIDIQENRLEGDVAPLFKSTKKLQFADLSGNLFKFDLSDVDFPKTLVYLDLSENMIYGALPEGLTELPSLRHFNVSSNRLCGKIPVGGNLQKFNESSYLNNICLCGSPLPSCSSLRDIFILSKCFLRCMFSSYDFGISTGTTTLLT</sequence>
<dbReference type="Gene3D" id="3.80.10.10">
    <property type="entry name" value="Ribonuclease Inhibitor"/>
    <property type="match status" value="1"/>
</dbReference>
<protein>
    <submittedName>
        <fullName evidence="2">Uncharacterized protein</fullName>
    </submittedName>
</protein>
<gene>
    <name evidence="2" type="ORF">TIFTF001_040686</name>
</gene>
<dbReference type="InterPro" id="IPR051848">
    <property type="entry name" value="PGIP"/>
</dbReference>
<name>A0AA87ZFC7_FICCA</name>
<comment type="subcellular location">
    <subcellularLocation>
        <location evidence="1">Cell envelope</location>
    </subcellularLocation>
</comment>
<dbReference type="SUPFAM" id="SSF52058">
    <property type="entry name" value="L domain-like"/>
    <property type="match status" value="1"/>
</dbReference>
<dbReference type="PANTHER" id="PTHR48059:SF4">
    <property type="entry name" value="POLYGALACTURONASE INHIBITOR 1-RELATED"/>
    <property type="match status" value="1"/>
</dbReference>
<accession>A0AA87ZFC7</accession>
<evidence type="ECO:0000313" key="2">
    <source>
        <dbReference type="EMBL" id="GMN25258.1"/>
    </source>
</evidence>